<dbReference type="Proteomes" id="UP001381693">
    <property type="component" value="Unassembled WGS sequence"/>
</dbReference>
<feature type="signal peptide" evidence="2">
    <location>
        <begin position="1"/>
        <end position="24"/>
    </location>
</feature>
<feature type="region of interest" description="Disordered" evidence="1">
    <location>
        <begin position="145"/>
        <end position="193"/>
    </location>
</feature>
<evidence type="ECO:0008006" key="5">
    <source>
        <dbReference type="Google" id="ProtNLM"/>
    </source>
</evidence>
<feature type="chain" id="PRO_5042862003" description="Secreted protein" evidence="2">
    <location>
        <begin position="25"/>
        <end position="301"/>
    </location>
</feature>
<keyword evidence="2" id="KW-0732">Signal</keyword>
<protein>
    <recommendedName>
        <fullName evidence="5">Secreted protein</fullName>
    </recommendedName>
</protein>
<evidence type="ECO:0000313" key="4">
    <source>
        <dbReference type="Proteomes" id="UP001381693"/>
    </source>
</evidence>
<dbReference type="EMBL" id="JAXCGZ010019410">
    <property type="protein sequence ID" value="KAK7066122.1"/>
    <property type="molecule type" value="Genomic_DNA"/>
</dbReference>
<reference evidence="3 4" key="1">
    <citation type="submission" date="2023-11" db="EMBL/GenBank/DDBJ databases">
        <title>Halocaridina rubra genome assembly.</title>
        <authorList>
            <person name="Smith C."/>
        </authorList>
    </citation>
    <scope>NUCLEOTIDE SEQUENCE [LARGE SCALE GENOMIC DNA]</scope>
    <source>
        <strain evidence="3">EP-1</strain>
        <tissue evidence="3">Whole</tissue>
    </source>
</reference>
<keyword evidence="4" id="KW-1185">Reference proteome</keyword>
<evidence type="ECO:0000256" key="1">
    <source>
        <dbReference type="SAM" id="MobiDB-lite"/>
    </source>
</evidence>
<proteinExistence type="predicted"/>
<accession>A0AAN8WJB7</accession>
<name>A0AAN8WJB7_HALRR</name>
<gene>
    <name evidence="3" type="ORF">SK128_013105</name>
</gene>
<sequence length="301" mass="33498">MVLKCHFWILGLLCTLVVLHLVCGYRYGHEGTKEEEEDGNRIIKRGNSNKKVRKVDIGKWEVKKDKQINPEDNERDLRSVTYGKWRYKVTETRRRGSYRGSGTPPPGWIYQNANRGASVTSGTSATGHRRVTTTQTTYPEGADRVRVGWVPGGLGGESVLQGRRRPTRPSPTAGGTAGGTPRGTDATYTSTTGIGSTRYTEKFKNWRGLVHGRDSTRVFLKEASSMLQEDKGGNAHNGVKSMAWLVPISVERVGALRVGEDALRVVEESPVYRMGAHFIRERCALCQGERRPFLSALCMEE</sequence>
<organism evidence="3 4">
    <name type="scientific">Halocaridina rubra</name>
    <name type="common">Hawaiian red shrimp</name>
    <dbReference type="NCBI Taxonomy" id="373956"/>
    <lineage>
        <taxon>Eukaryota</taxon>
        <taxon>Metazoa</taxon>
        <taxon>Ecdysozoa</taxon>
        <taxon>Arthropoda</taxon>
        <taxon>Crustacea</taxon>
        <taxon>Multicrustacea</taxon>
        <taxon>Malacostraca</taxon>
        <taxon>Eumalacostraca</taxon>
        <taxon>Eucarida</taxon>
        <taxon>Decapoda</taxon>
        <taxon>Pleocyemata</taxon>
        <taxon>Caridea</taxon>
        <taxon>Atyoidea</taxon>
        <taxon>Atyidae</taxon>
        <taxon>Halocaridina</taxon>
    </lineage>
</organism>
<dbReference type="AlphaFoldDB" id="A0AAN8WJB7"/>
<feature type="region of interest" description="Disordered" evidence="1">
    <location>
        <begin position="95"/>
        <end position="114"/>
    </location>
</feature>
<evidence type="ECO:0000313" key="3">
    <source>
        <dbReference type="EMBL" id="KAK7066122.1"/>
    </source>
</evidence>
<evidence type="ECO:0000256" key="2">
    <source>
        <dbReference type="SAM" id="SignalP"/>
    </source>
</evidence>
<comment type="caution">
    <text evidence="3">The sequence shown here is derived from an EMBL/GenBank/DDBJ whole genome shotgun (WGS) entry which is preliminary data.</text>
</comment>